<keyword evidence="1" id="KW-0812">Transmembrane</keyword>
<feature type="transmembrane region" description="Helical" evidence="1">
    <location>
        <begin position="63"/>
        <end position="82"/>
    </location>
</feature>
<feature type="transmembrane region" description="Helical" evidence="1">
    <location>
        <begin position="33"/>
        <end position="51"/>
    </location>
</feature>
<evidence type="ECO:0000313" key="3">
    <source>
        <dbReference type="Proteomes" id="UP000177124"/>
    </source>
</evidence>
<proteinExistence type="predicted"/>
<name>A0A1F5GH18_9BACT</name>
<dbReference type="Proteomes" id="UP000177124">
    <property type="component" value="Unassembled WGS sequence"/>
</dbReference>
<accession>A0A1F5GH18</accession>
<keyword evidence="1" id="KW-1133">Transmembrane helix</keyword>
<dbReference type="AlphaFoldDB" id="A0A1F5GH18"/>
<reference evidence="2 3" key="1">
    <citation type="journal article" date="2016" name="Nat. Commun.">
        <title>Thousands of microbial genomes shed light on interconnected biogeochemical processes in an aquifer system.</title>
        <authorList>
            <person name="Anantharaman K."/>
            <person name="Brown C.T."/>
            <person name="Hug L.A."/>
            <person name="Sharon I."/>
            <person name="Castelle C.J."/>
            <person name="Probst A.J."/>
            <person name="Thomas B.C."/>
            <person name="Singh A."/>
            <person name="Wilkins M.J."/>
            <person name="Karaoz U."/>
            <person name="Brodie E.L."/>
            <person name="Williams K.H."/>
            <person name="Hubbard S.S."/>
            <person name="Banfield J.F."/>
        </authorList>
    </citation>
    <scope>NUCLEOTIDE SEQUENCE [LARGE SCALE GENOMIC DNA]</scope>
</reference>
<sequence>MKHLDILAHIFLILGLGVGVVAVYRLRFDSTDQFLVILVITFFYLLWGTTYHHIKGEIEKKLFVEYLLIALIVVICAFLVFVI</sequence>
<organism evidence="2 3">
    <name type="scientific">Candidatus Curtissbacteria bacterium RIFCSPHIGHO2_02_FULL_42_15</name>
    <dbReference type="NCBI Taxonomy" id="1797716"/>
    <lineage>
        <taxon>Bacteria</taxon>
        <taxon>Candidatus Curtissiibacteriota</taxon>
    </lineage>
</organism>
<comment type="caution">
    <text evidence="2">The sequence shown here is derived from an EMBL/GenBank/DDBJ whole genome shotgun (WGS) entry which is preliminary data.</text>
</comment>
<gene>
    <name evidence="2" type="ORF">A3D07_02310</name>
</gene>
<protein>
    <submittedName>
        <fullName evidence="2">Uncharacterized protein</fullName>
    </submittedName>
</protein>
<keyword evidence="1" id="KW-0472">Membrane</keyword>
<feature type="transmembrane region" description="Helical" evidence="1">
    <location>
        <begin position="6"/>
        <end position="26"/>
    </location>
</feature>
<evidence type="ECO:0000313" key="2">
    <source>
        <dbReference type="EMBL" id="OGD91145.1"/>
    </source>
</evidence>
<evidence type="ECO:0000256" key="1">
    <source>
        <dbReference type="SAM" id="Phobius"/>
    </source>
</evidence>
<dbReference type="EMBL" id="MFBF01000025">
    <property type="protein sequence ID" value="OGD91145.1"/>
    <property type="molecule type" value="Genomic_DNA"/>
</dbReference>